<evidence type="ECO:0000313" key="1">
    <source>
        <dbReference type="EMBL" id="AAU45643.1"/>
    </source>
</evidence>
<keyword evidence="2" id="KW-1185">Reference proteome</keyword>
<dbReference type="KEGG" id="bma:BMAA1983"/>
<protein>
    <submittedName>
        <fullName evidence="1">Uncharacterized protein</fullName>
    </submittedName>
</protein>
<dbReference type="AlphaFoldDB" id="A0A0H2WAW7"/>
<organism evidence="1 2">
    <name type="scientific">Burkholderia mallei (strain ATCC 23344)</name>
    <dbReference type="NCBI Taxonomy" id="243160"/>
    <lineage>
        <taxon>Bacteria</taxon>
        <taxon>Pseudomonadati</taxon>
        <taxon>Pseudomonadota</taxon>
        <taxon>Betaproteobacteria</taxon>
        <taxon>Burkholderiales</taxon>
        <taxon>Burkholderiaceae</taxon>
        <taxon>Burkholderia</taxon>
        <taxon>pseudomallei group</taxon>
    </lineage>
</organism>
<name>A0A0H2WAW7_BURMA</name>
<dbReference type="EMBL" id="CP000011">
    <property type="protein sequence ID" value="AAU45643.1"/>
    <property type="molecule type" value="Genomic_DNA"/>
</dbReference>
<sequence length="75" mass="8230">MRAGASDERARMPAHIRLGGRTMPADVRCDRSSIAATKRVAHHSIENAPSAKPGYRIFLSEPGRRIGNFNSSLKK</sequence>
<dbReference type="Proteomes" id="UP000006693">
    <property type="component" value="Chromosome 2"/>
</dbReference>
<evidence type="ECO:0000313" key="2">
    <source>
        <dbReference type="Proteomes" id="UP000006693"/>
    </source>
</evidence>
<accession>A0A0H2WAW7</accession>
<dbReference type="HOGENOM" id="CLU_199567_0_0_4"/>
<proteinExistence type="predicted"/>
<reference evidence="1 2" key="1">
    <citation type="journal article" date="2004" name="Proc. Natl. Acad. Sci. U.S.A.">
        <title>Structural flexibility in the Burkholderia mallei genome.</title>
        <authorList>
            <person name="Nierman W.C."/>
            <person name="DeShazer D."/>
            <person name="Kim H.S."/>
            <person name="Tettelin H."/>
            <person name="Nelson K.E."/>
            <person name="Feldblyum T."/>
            <person name="Ulrich R.L."/>
            <person name="Ronning C.M."/>
            <person name="Brinkac L.M."/>
            <person name="Daugherty S.C."/>
            <person name="Davidsen T.D."/>
            <person name="Deboy R.T."/>
            <person name="Dimitrov G."/>
            <person name="Dodson R.J."/>
            <person name="Durkin A.S."/>
            <person name="Gwinn M.L."/>
            <person name="Haft D.H."/>
            <person name="Khouri H."/>
            <person name="Kolonay J.F."/>
            <person name="Madupu R."/>
            <person name="Mohammoud Y."/>
            <person name="Nelson W.C."/>
            <person name="Radune D."/>
            <person name="Romero C.M."/>
            <person name="Sarria S."/>
            <person name="Selengut J."/>
            <person name="Shamblin C."/>
            <person name="Sullivan S.A."/>
            <person name="White O."/>
            <person name="Yu Y."/>
            <person name="Zafar N."/>
            <person name="Zhou L."/>
            <person name="Fraser C.M."/>
        </authorList>
    </citation>
    <scope>NUCLEOTIDE SEQUENCE [LARGE SCALE GENOMIC DNA]</scope>
    <source>
        <strain evidence="1 2">ATCC 23344</strain>
    </source>
</reference>
<gene>
    <name evidence="1" type="ordered locus">BMAA1983</name>
</gene>